<keyword evidence="6" id="KW-0812">Transmembrane</keyword>
<protein>
    <submittedName>
        <fullName evidence="9">S8 family serine peptidase</fullName>
    </submittedName>
</protein>
<dbReference type="EMBL" id="JANIBK010000142">
    <property type="protein sequence ID" value="MCQ8130272.1"/>
    <property type="molecule type" value="Genomic_DNA"/>
</dbReference>
<dbReference type="InterPro" id="IPR023828">
    <property type="entry name" value="Peptidase_S8_Ser-AS"/>
</dbReference>
<dbReference type="Proteomes" id="UP001524586">
    <property type="component" value="Unassembled WGS sequence"/>
</dbReference>
<reference evidence="9 10" key="1">
    <citation type="submission" date="2022-07" db="EMBL/GenBank/DDBJ databases">
        <title>Methylomonas rivi sp. nov., Methylomonas rosea sp. nov., Methylomonas aureus sp. nov. and Methylomonas subterranea sp. nov., four novel methanotrophs isolated from a freshwater creek and the deep terrestrial subsurface.</title>
        <authorList>
            <person name="Abin C."/>
            <person name="Sankaranarayanan K."/>
            <person name="Garner C."/>
            <person name="Sindelar R."/>
            <person name="Kotary K."/>
            <person name="Garner R."/>
            <person name="Barclay S."/>
            <person name="Lawson P."/>
            <person name="Krumholz L."/>
        </authorList>
    </citation>
    <scope>NUCLEOTIDE SEQUENCE [LARGE SCALE GENOMIC DNA]</scope>
    <source>
        <strain evidence="9 10">WSC-6</strain>
    </source>
</reference>
<keyword evidence="3 5" id="KW-0378">Hydrolase</keyword>
<evidence type="ECO:0000256" key="5">
    <source>
        <dbReference type="PROSITE-ProRule" id="PRU01240"/>
    </source>
</evidence>
<sequence length="613" mass="64656">MLGKRLLSVLVLSFVAWQATWAAQVAEFTAYRHKMPADLETRVSRNPSLRLIVRYYDAAVDREIQDLESEPRQDFDYKARLTAIKAERFSQLKDRTKSRMDIRRFKVERDYSHLPMNVVTIAGSDGLLNLVADPAVAEVYEDIALQHFLAQSAPLIKSTDVLSQTGYDGANTTVVVLDTGVNYALTDFGNCSAAGQPATCRVVVAQDLAAEDNALDDDGHGTNVSGIVGGVAKGTKLAVFDVFDGDVAYSSVVIAGINWAIANQLTYNISSINMSLGDASQNASQCSSKFSNPYITPINNAFSAGILTVIASGNSGFSAGLAMPACTPKAVSVGAVYDSNVGGLNWSICTDSTTSANKITCFSNSAAYLSLLAPGAKITAAGYTMGGTSQAAPHVAAAVAILRGARPSETITASLNRLTSTGLPITDTRNNLTFPRIDVLTALGSVNNDFADAAIISNGTTSQTVTTYTKSTSTQFADKETGEPDHTGNAGGKSVWFEWIAPSTGIANLNTHGSNFDTLLAVYTGTDVGALSALADNDNDGSGNNNSGLAFTAIAGTSYKIAVDGYNGAYGQVVLNVQFDSSTELVPFMPAWSLLLMALGLMGIAYRFNSRHA</sequence>
<evidence type="ECO:0000313" key="10">
    <source>
        <dbReference type="Proteomes" id="UP001524586"/>
    </source>
</evidence>
<gene>
    <name evidence="9" type="ORF">NP596_17570</name>
</gene>
<comment type="similarity">
    <text evidence="1 5">Belongs to the peptidase S8 family.</text>
</comment>
<dbReference type="PROSITE" id="PS00138">
    <property type="entry name" value="SUBTILASE_SER"/>
    <property type="match status" value="1"/>
</dbReference>
<comment type="caution">
    <text evidence="9">The sequence shown here is derived from an EMBL/GenBank/DDBJ whole genome shotgun (WGS) entry which is preliminary data.</text>
</comment>
<feature type="active site" description="Charge relay system" evidence="5">
    <location>
        <position position="389"/>
    </location>
</feature>
<dbReference type="InterPro" id="IPR050131">
    <property type="entry name" value="Peptidase_S8_subtilisin-like"/>
</dbReference>
<dbReference type="InterPro" id="IPR015500">
    <property type="entry name" value="Peptidase_S8_subtilisin-rel"/>
</dbReference>
<dbReference type="InterPro" id="IPR036852">
    <property type="entry name" value="Peptidase_S8/S53_dom_sf"/>
</dbReference>
<evidence type="ECO:0000256" key="2">
    <source>
        <dbReference type="ARBA" id="ARBA00022670"/>
    </source>
</evidence>
<dbReference type="SUPFAM" id="SSF52743">
    <property type="entry name" value="Subtilisin-like"/>
    <property type="match status" value="1"/>
</dbReference>
<keyword evidence="6" id="KW-1133">Transmembrane helix</keyword>
<dbReference type="InterPro" id="IPR022398">
    <property type="entry name" value="Peptidase_S8_His-AS"/>
</dbReference>
<evidence type="ECO:0000313" key="9">
    <source>
        <dbReference type="EMBL" id="MCQ8130272.1"/>
    </source>
</evidence>
<keyword evidence="4 5" id="KW-0720">Serine protease</keyword>
<keyword evidence="10" id="KW-1185">Reference proteome</keyword>
<dbReference type="PROSITE" id="PS51892">
    <property type="entry name" value="SUBTILASE"/>
    <property type="match status" value="1"/>
</dbReference>
<feature type="active site" description="Charge relay system" evidence="5">
    <location>
        <position position="178"/>
    </location>
</feature>
<dbReference type="RefSeq" id="WP_256616696.1">
    <property type="nucleotide sequence ID" value="NZ_JANIBK010000142.1"/>
</dbReference>
<evidence type="ECO:0000256" key="7">
    <source>
        <dbReference type="SAM" id="SignalP"/>
    </source>
</evidence>
<evidence type="ECO:0000256" key="4">
    <source>
        <dbReference type="ARBA" id="ARBA00022825"/>
    </source>
</evidence>
<dbReference type="PANTHER" id="PTHR43806:SF11">
    <property type="entry name" value="CEREVISIN-RELATED"/>
    <property type="match status" value="1"/>
</dbReference>
<name>A0ABT1U905_9GAMM</name>
<feature type="signal peptide" evidence="7">
    <location>
        <begin position="1"/>
        <end position="22"/>
    </location>
</feature>
<evidence type="ECO:0000256" key="1">
    <source>
        <dbReference type="ARBA" id="ARBA00011073"/>
    </source>
</evidence>
<feature type="transmembrane region" description="Helical" evidence="6">
    <location>
        <begin position="585"/>
        <end position="606"/>
    </location>
</feature>
<dbReference type="PRINTS" id="PR00723">
    <property type="entry name" value="SUBTILISIN"/>
</dbReference>
<proteinExistence type="inferred from homology"/>
<dbReference type="PANTHER" id="PTHR43806">
    <property type="entry name" value="PEPTIDASE S8"/>
    <property type="match status" value="1"/>
</dbReference>
<evidence type="ECO:0000259" key="8">
    <source>
        <dbReference type="Pfam" id="PF00082"/>
    </source>
</evidence>
<accession>A0ABT1U905</accession>
<keyword evidence="7" id="KW-0732">Signal</keyword>
<keyword evidence="6" id="KW-0472">Membrane</keyword>
<feature type="chain" id="PRO_5046034907" evidence="7">
    <location>
        <begin position="23"/>
        <end position="613"/>
    </location>
</feature>
<organism evidence="9 10">
    <name type="scientific">Methylomonas rivi</name>
    <dbReference type="NCBI Taxonomy" id="2952226"/>
    <lineage>
        <taxon>Bacteria</taxon>
        <taxon>Pseudomonadati</taxon>
        <taxon>Pseudomonadota</taxon>
        <taxon>Gammaproteobacteria</taxon>
        <taxon>Methylococcales</taxon>
        <taxon>Methylococcaceae</taxon>
        <taxon>Methylomonas</taxon>
    </lineage>
</organism>
<evidence type="ECO:0000256" key="6">
    <source>
        <dbReference type="SAM" id="Phobius"/>
    </source>
</evidence>
<dbReference type="PROSITE" id="PS00137">
    <property type="entry name" value="SUBTILASE_HIS"/>
    <property type="match status" value="1"/>
</dbReference>
<dbReference type="InterPro" id="IPR000209">
    <property type="entry name" value="Peptidase_S8/S53_dom"/>
</dbReference>
<dbReference type="Pfam" id="PF00082">
    <property type="entry name" value="Peptidase_S8"/>
    <property type="match status" value="1"/>
</dbReference>
<feature type="domain" description="Peptidase S8/S53" evidence="8">
    <location>
        <begin position="169"/>
        <end position="409"/>
    </location>
</feature>
<dbReference type="Gene3D" id="3.40.50.200">
    <property type="entry name" value="Peptidase S8/S53 domain"/>
    <property type="match status" value="1"/>
</dbReference>
<evidence type="ECO:0000256" key="3">
    <source>
        <dbReference type="ARBA" id="ARBA00022801"/>
    </source>
</evidence>
<feature type="active site" description="Charge relay system" evidence="5">
    <location>
        <position position="220"/>
    </location>
</feature>
<keyword evidence="2 5" id="KW-0645">Protease</keyword>